<dbReference type="OrthoDB" id="7181739at2"/>
<keyword evidence="2" id="KW-0449">Lipoprotein</keyword>
<sequence>MASFRFASPALLLLLAGCVSGPDHVPPEMPLPAKFSEGGAKNIGDVSTAAWWTAYRDTRLNGLVGEGLNQNLSVQQALERINAAAGGVTVAGAGSLPSLLVGASHTTSGTMGERSVSGGATNISAGEANVSWLLDLFGQYRRSKESAQASLDAAYSSADVAKLTLLQDLVNSYIDLRFFQERLALSRANLKSRQETYELTKFQLEAGAASRLDVVQAEGLVQSTQAEIPGLETNIRVAAHHIATLLGQPAGSLLGELLKGAPQPIFRGGIASGVPADLIRNRPDIRVAERNLAAATANIGVAISQLYPTITLSGSISPSYVKVAGVSGGSLTSWSFGPTLTLPIFDGGRLRANVDIAKSDAKTQYLAWKSTVLSAVEEVENALSAVRRDAQTVEALRAQVKTTQETLELSTASYKDGASSLLDVLDAQRQVSLAQASLAAAIQQMAKDYVSLNVAIGGGYNPGAPRTTAPPKAS</sequence>
<reference evidence="3 4" key="1">
    <citation type="submission" date="2015-11" db="EMBL/GenBank/DDBJ databases">
        <title>Draft Genome Sequence of the Strain BR 10423 (Rhizobium sp.) isolated from nodules of Mimosa pudica.</title>
        <authorList>
            <person name="Barauna A.C."/>
            <person name="Zilli J.E."/>
            <person name="Simoes-Araujo J.L."/>
            <person name="Reis V.M."/>
            <person name="James E.K."/>
            <person name="Reis F.B.Jr."/>
            <person name="Rouws L.F."/>
            <person name="Passos S.R."/>
            <person name="Gois S.R."/>
        </authorList>
    </citation>
    <scope>NUCLEOTIDE SEQUENCE [LARGE SCALE GENOMIC DNA]</scope>
    <source>
        <strain evidence="3 4">BR10423</strain>
    </source>
</reference>
<name>A0A125Q958_9HYPH</name>
<organism evidence="3 4">
    <name type="scientific">Rhizobium altiplani</name>
    <dbReference type="NCBI Taxonomy" id="1864509"/>
    <lineage>
        <taxon>Bacteria</taxon>
        <taxon>Pseudomonadati</taxon>
        <taxon>Pseudomonadota</taxon>
        <taxon>Alphaproteobacteria</taxon>
        <taxon>Hyphomicrobiales</taxon>
        <taxon>Rhizobiaceae</taxon>
        <taxon>Rhizobium/Agrobacterium group</taxon>
        <taxon>Rhizobium</taxon>
    </lineage>
</organism>
<comment type="subcellular location">
    <subcellularLocation>
        <location evidence="2">Cell membrane</location>
        <topology evidence="2">Lipid-anchor</topology>
    </subcellularLocation>
</comment>
<gene>
    <name evidence="3" type="ORF">AS026_34435</name>
</gene>
<evidence type="ECO:0000256" key="1">
    <source>
        <dbReference type="ARBA" id="ARBA00007613"/>
    </source>
</evidence>
<dbReference type="EMBL" id="LNCD01000038">
    <property type="protein sequence ID" value="KWV56357.1"/>
    <property type="molecule type" value="Genomic_DNA"/>
</dbReference>
<dbReference type="PANTHER" id="PTHR30203">
    <property type="entry name" value="OUTER MEMBRANE CATION EFFLUX PROTEIN"/>
    <property type="match status" value="1"/>
</dbReference>
<protein>
    <submittedName>
        <fullName evidence="3">Nodulation protein NodT</fullName>
    </submittedName>
</protein>
<dbReference type="InterPro" id="IPR003423">
    <property type="entry name" value="OMP_efflux"/>
</dbReference>
<evidence type="ECO:0000313" key="3">
    <source>
        <dbReference type="EMBL" id="KWV56357.1"/>
    </source>
</evidence>
<dbReference type="AlphaFoldDB" id="A0A125Q958"/>
<keyword evidence="2" id="KW-1134">Transmembrane beta strand</keyword>
<feature type="chain" id="PRO_5006990666" evidence="2">
    <location>
        <begin position="22"/>
        <end position="474"/>
    </location>
</feature>
<dbReference type="PROSITE" id="PS51257">
    <property type="entry name" value="PROKAR_LIPOPROTEIN"/>
    <property type="match status" value="1"/>
</dbReference>
<dbReference type="Pfam" id="PF02321">
    <property type="entry name" value="OEP"/>
    <property type="match status" value="2"/>
</dbReference>
<dbReference type="SUPFAM" id="SSF56954">
    <property type="entry name" value="Outer membrane efflux proteins (OEP)"/>
    <property type="match status" value="1"/>
</dbReference>
<accession>A0A125Q958</accession>
<keyword evidence="2" id="KW-0472">Membrane</keyword>
<dbReference type="Gene3D" id="1.20.1600.10">
    <property type="entry name" value="Outer membrane efflux proteins (OEP)"/>
    <property type="match status" value="1"/>
</dbReference>
<dbReference type="NCBIfam" id="TIGR01845">
    <property type="entry name" value="outer_NodT"/>
    <property type="match status" value="1"/>
</dbReference>
<dbReference type="RefSeq" id="WP_062369352.1">
    <property type="nucleotide sequence ID" value="NZ_LNCD01000038.1"/>
</dbReference>
<evidence type="ECO:0000313" key="4">
    <source>
        <dbReference type="Proteomes" id="UP000068164"/>
    </source>
</evidence>
<dbReference type="Gene3D" id="2.20.200.10">
    <property type="entry name" value="Outer membrane efflux proteins (OEP)"/>
    <property type="match status" value="1"/>
</dbReference>
<proteinExistence type="inferred from homology"/>
<dbReference type="GO" id="GO:0005886">
    <property type="term" value="C:plasma membrane"/>
    <property type="evidence" value="ECO:0007669"/>
    <property type="project" value="UniProtKB-SubCell"/>
</dbReference>
<keyword evidence="2" id="KW-0812">Transmembrane</keyword>
<comment type="caution">
    <text evidence="3">The sequence shown here is derived from an EMBL/GenBank/DDBJ whole genome shotgun (WGS) entry which is preliminary data.</text>
</comment>
<feature type="signal peptide" evidence="2">
    <location>
        <begin position="1"/>
        <end position="21"/>
    </location>
</feature>
<keyword evidence="2" id="KW-0564">Palmitate</keyword>
<dbReference type="Proteomes" id="UP000068164">
    <property type="component" value="Unassembled WGS sequence"/>
</dbReference>
<keyword evidence="2" id="KW-0732">Signal</keyword>
<dbReference type="InterPro" id="IPR010131">
    <property type="entry name" value="MdtP/NodT-like"/>
</dbReference>
<keyword evidence="4" id="KW-1185">Reference proteome</keyword>
<dbReference type="GO" id="GO:0015562">
    <property type="term" value="F:efflux transmembrane transporter activity"/>
    <property type="evidence" value="ECO:0007669"/>
    <property type="project" value="InterPro"/>
</dbReference>
<evidence type="ECO:0000256" key="2">
    <source>
        <dbReference type="RuleBase" id="RU362097"/>
    </source>
</evidence>
<comment type="similarity">
    <text evidence="1 2">Belongs to the outer membrane factor (OMF) (TC 1.B.17) family.</text>
</comment>